<dbReference type="InterPro" id="IPR001134">
    <property type="entry name" value="Netrin_domain"/>
</dbReference>
<dbReference type="RefSeq" id="XP_030637168.1">
    <property type="nucleotide sequence ID" value="XM_030781308.1"/>
</dbReference>
<dbReference type="Gene3D" id="2.60.40.690">
    <property type="entry name" value="Alpha-macroglobulin, receptor-binding domain"/>
    <property type="match status" value="1"/>
</dbReference>
<keyword evidence="2" id="KW-0964">Secreted</keyword>
<evidence type="ECO:0000259" key="6">
    <source>
        <dbReference type="PROSITE" id="PS01178"/>
    </source>
</evidence>
<keyword evidence="8" id="KW-1185">Reference proteome</keyword>
<dbReference type="PANTHER" id="PTHR11412">
    <property type="entry name" value="MACROGLOBULIN / COMPLEMENT"/>
    <property type="match status" value="1"/>
</dbReference>
<dbReference type="Gene3D" id="2.60.40.10">
    <property type="entry name" value="Immunoglobulins"/>
    <property type="match status" value="2"/>
</dbReference>
<dbReference type="Pfam" id="PF00207">
    <property type="entry name" value="A2M"/>
    <property type="match status" value="1"/>
</dbReference>
<dbReference type="InterPro" id="IPR008930">
    <property type="entry name" value="Terpenoid_cyclase/PrenylTrfase"/>
</dbReference>
<dbReference type="InterPro" id="IPR018081">
    <property type="entry name" value="Anaphylatoxin_comp_syst"/>
</dbReference>
<dbReference type="Pfam" id="PF01759">
    <property type="entry name" value="NTR"/>
    <property type="match status" value="1"/>
</dbReference>
<dbReference type="InterPro" id="IPR041555">
    <property type="entry name" value="MG3"/>
</dbReference>
<dbReference type="InterPro" id="IPR001599">
    <property type="entry name" value="Macroglobln_a2"/>
</dbReference>
<reference evidence="9" key="1">
    <citation type="submission" date="2025-08" db="UniProtKB">
        <authorList>
            <consortium name="RefSeq"/>
        </authorList>
    </citation>
    <scope>IDENTIFICATION</scope>
</reference>
<dbReference type="InterPro" id="IPR040839">
    <property type="entry name" value="MG4"/>
</dbReference>
<dbReference type="SMART" id="SM01360">
    <property type="entry name" value="A2M"/>
    <property type="match status" value="1"/>
</dbReference>
<dbReference type="Pfam" id="PF17789">
    <property type="entry name" value="MG4"/>
    <property type="match status" value="1"/>
</dbReference>
<dbReference type="InterPro" id="IPR011626">
    <property type="entry name" value="Alpha-macroglobulin_TED"/>
</dbReference>
<dbReference type="SMART" id="SM01419">
    <property type="entry name" value="Thiol-ester_cl"/>
    <property type="match status" value="1"/>
</dbReference>
<dbReference type="InterPro" id="IPR000020">
    <property type="entry name" value="Anaphylatoxin/fibulin"/>
</dbReference>
<protein>
    <submittedName>
        <fullName evidence="9">Complement C3</fullName>
    </submittedName>
</protein>
<dbReference type="Pfam" id="PF07703">
    <property type="entry name" value="A2M_BRD"/>
    <property type="match status" value="1"/>
</dbReference>
<evidence type="ECO:0000313" key="8">
    <source>
        <dbReference type="Proteomes" id="UP000504632"/>
    </source>
</evidence>
<dbReference type="Pfam" id="PF17790">
    <property type="entry name" value="MG1"/>
    <property type="match status" value="1"/>
</dbReference>
<dbReference type="Pfam" id="PF21308">
    <property type="entry name" value="C3_CUB2"/>
    <property type="match status" value="1"/>
</dbReference>
<dbReference type="InterPro" id="IPR041425">
    <property type="entry name" value="C3/4/5_MG1"/>
</dbReference>
<dbReference type="GeneID" id="115818064"/>
<dbReference type="InterPro" id="IPR047565">
    <property type="entry name" value="Alpha-macroglob_thiol-ester_cl"/>
</dbReference>
<dbReference type="InterPro" id="IPR048848">
    <property type="entry name" value="C3_CUB2"/>
</dbReference>
<dbReference type="Gene3D" id="2.60.40.1930">
    <property type="match status" value="3"/>
</dbReference>
<dbReference type="CDD" id="cd00017">
    <property type="entry name" value="ANATO"/>
    <property type="match status" value="1"/>
</dbReference>
<dbReference type="Gene3D" id="1.50.10.20">
    <property type="match status" value="1"/>
</dbReference>
<dbReference type="InterPro" id="IPR008993">
    <property type="entry name" value="TIMP-like_OB-fold"/>
</dbReference>
<proteinExistence type="predicted"/>
<evidence type="ECO:0000256" key="1">
    <source>
        <dbReference type="ARBA" id="ARBA00004613"/>
    </source>
</evidence>
<sequence>MVHLTLLLWMLSLFQLSNSQVNPWEDFRVMRGHPAAILDDYRFRRDRFRHEDTVADLSPKFVILAPNLLRTDSVENIYLKAYYVSEPITVTITIQDFPARALQLMQDSVVLTSDNNFSALRAIQLPSKLLRRHEDENKFVYLTAKFGSLHSAEQVLRVSFQSGYIFIQTDKPIYNPGDKVRCRAFVSTPAFKAFASTISLEFQNPDGIAVHGITRARADEGIFSETYPLSDIVSEGMWKVVAKFDNWKQNIFSAEFEVKKYVLPAFNVTLTPKKSHFSLEDSELVVEVSARYLYDEPVKGTAFVVFGVEVDREKRRLPLMKQVNDLEKGTVSLTLDELKRSYPNIRSLIGRFIYVKASVLTSSGSDLVEAEKSGIKIVMSPYMLSFRNPPKFFKPGMPLDITILVSNHDGSPAPNVPVHVNLAPSPFTLHTGVIRVSLNMPSPHTPQTITVETKVDSLKIEQQAKANLFVNPYRANKVYAPNYLYISTGDNEVSVGQSLNFQLYVNTASQKVRDMIQHITYLVLNKGRIISSDEVKISGQSLTNVALTVTKEMMPSFRFVAYYMIPLSLRSEVVSDSVWVDVEDTCVGSLKVGHTGSRVSDEYRPGSSFRFQVRGDLGAKVSLVAVDNAVFLLSKNRLTQKKIWDIVDRGDMGCTSGGGSNYLSVFTDAGLQFYSSNAGLTRARQDVECNKGARRRRSAAKLHLRSQLEGEYSDKLLQRCCQDGMREIPMAYTCYRRSFYVTEGWDCILAFLHCCSKYRGEDPGPSRMPPTTLPPTTTTTQTPVPTVSRRVWLGSGRRRTGGFEETLRRGPPGRVQIEPFSRFRELPGLPGPPGLPGLAGPPGMPDVEVASRSVIEPMFTSVALPNEGHEGYDEEDDDYEDPTSIYIRKKFMESWLWTDIKLSSVPESGSSDGLAVHPVETALPDSITQWGVLAISASPVTGFCVADPFNVRTFKPFFVDLRIPHSVARNEHVEIKAVLQNHKDEDLDVIVILEKTEDMCSIAFGQAHRQQVKLAKHSSMVIPYTVIPLKAGELEMEVKVMARGFSGHDGVRKKLRVVVEGVQKTHVQSFVLDPSHEGNSEGNQIIRVDKAQLNSVVPNSQPETFVNIRGNLLADTIDNSITDDSLASLIRMPGGCVEQNLASITLPLIAAHYLDRSKQWESVGAERRVEALKYIQKGYEKQLMYRKKDGSYPPYRKEGTSTWITAYVVKVFSMAYPFISVNEDHLCGPLQYLLNYKQNSQGYFTEDNPVFTTSMTGGIQGAESRATLTAFVLIAMAEAQDAVNCPMPGVKADSGFRRAAQYLKQQFPTLKRPYSVAIACYALAMANQGCMKSQLLKSASPDHTHWPDSDNSLYALEATGYALLALVKGGHMEEAAKPFRWLNEKRRRGGGYGSTQPTMVVLQGLSEYLVKKPPPQNLNLRVALSIPGRKDVKWFFDPKLAYVARSSRVPLDQDFQVKASGNGQGILEVVTVYNELPDVHEKKSCKGFDLDVSITETNEKPPEDVEKSFRLTISVRSLEQRPVRMVILDIGIPTGFEPENKDLELLTNAVDRYISNFQVVDNLSDRASLIVHLFRVSNTETETITFRLNQKFKVGLLQPSIVTAYQYYNTDNRCIRFYSPPENKEQLDQICKDNVCRCTQGDCCTMKTANQAIRDSERKDTACQGIFYVYKVRVAGMSKSQYDKYDMEILQVIKEGTDVGLKEKDRRVFLSHAGCRDSLSLQEGKDYLIMGPPTDVWHAGSETNKYTYILGRNTWVEHWPTERECLADSTLGAKCSQLTKFSTELLNKGCQS</sequence>
<dbReference type="SUPFAM" id="SSF50242">
    <property type="entry name" value="TIMP-like"/>
    <property type="match status" value="1"/>
</dbReference>
<dbReference type="SUPFAM" id="SSF47686">
    <property type="entry name" value="Anaphylotoxins (complement system)"/>
    <property type="match status" value="1"/>
</dbReference>
<accession>A0A6J2VZ20</accession>
<feature type="domain" description="Anaphylatoxin-like" evidence="6">
    <location>
        <begin position="720"/>
        <end position="755"/>
    </location>
</feature>
<dbReference type="GO" id="GO:0004866">
    <property type="term" value="F:endopeptidase inhibitor activity"/>
    <property type="evidence" value="ECO:0007669"/>
    <property type="project" value="InterPro"/>
</dbReference>
<dbReference type="OrthoDB" id="6359008at2759"/>
<evidence type="ECO:0000256" key="4">
    <source>
        <dbReference type="SAM" id="MobiDB-lite"/>
    </source>
</evidence>
<dbReference type="InterPro" id="IPR002890">
    <property type="entry name" value="MG2"/>
</dbReference>
<evidence type="ECO:0000256" key="2">
    <source>
        <dbReference type="ARBA" id="ARBA00022525"/>
    </source>
</evidence>
<dbReference type="Gene3D" id="2.20.130.20">
    <property type="match status" value="1"/>
</dbReference>
<dbReference type="CDD" id="cd02896">
    <property type="entry name" value="complement_C3_C4_C5"/>
    <property type="match status" value="1"/>
</dbReference>
<dbReference type="FunFam" id="2.40.50.120:FF:000013">
    <property type="entry name" value="Complement C3"/>
    <property type="match status" value="1"/>
</dbReference>
<dbReference type="Gene3D" id="1.20.91.20">
    <property type="entry name" value="Anaphylotoxins (complement system)"/>
    <property type="match status" value="1"/>
</dbReference>
<dbReference type="Pfam" id="PF01821">
    <property type="entry name" value="ANATO"/>
    <property type="match status" value="1"/>
</dbReference>
<dbReference type="Pfam" id="PF07678">
    <property type="entry name" value="TED_complement"/>
    <property type="match status" value="1"/>
</dbReference>
<dbReference type="SUPFAM" id="SSF49410">
    <property type="entry name" value="Alpha-macroglobulin receptor domain"/>
    <property type="match status" value="1"/>
</dbReference>
<dbReference type="PROSITE" id="PS01178">
    <property type="entry name" value="ANAPHYLATOXIN_2"/>
    <property type="match status" value="1"/>
</dbReference>
<dbReference type="Gene3D" id="2.40.50.120">
    <property type="match status" value="1"/>
</dbReference>
<dbReference type="SMART" id="SM01361">
    <property type="entry name" value="A2M_recep"/>
    <property type="match status" value="1"/>
</dbReference>
<dbReference type="SMART" id="SM01359">
    <property type="entry name" value="A2M_N_2"/>
    <property type="match status" value="1"/>
</dbReference>
<feature type="region of interest" description="Disordered" evidence="4">
    <location>
        <begin position="762"/>
        <end position="783"/>
    </location>
</feature>
<comment type="subcellular location">
    <subcellularLocation>
        <location evidence="1">Secreted</location>
    </subcellularLocation>
</comment>
<dbReference type="Pfam" id="PF01835">
    <property type="entry name" value="MG2"/>
    <property type="match status" value="1"/>
</dbReference>
<evidence type="ECO:0000259" key="7">
    <source>
        <dbReference type="PROSITE" id="PS50189"/>
    </source>
</evidence>
<keyword evidence="5" id="KW-0732">Signal</keyword>
<dbReference type="InterPro" id="IPR013783">
    <property type="entry name" value="Ig-like_fold"/>
</dbReference>
<dbReference type="PROSITE" id="PS50189">
    <property type="entry name" value="NTR"/>
    <property type="match status" value="1"/>
</dbReference>
<dbReference type="InterPro" id="IPR050473">
    <property type="entry name" value="A2M/Complement_sys"/>
</dbReference>
<dbReference type="Gene3D" id="6.20.50.160">
    <property type="match status" value="1"/>
</dbReference>
<feature type="domain" description="NTR" evidence="7">
    <location>
        <begin position="1644"/>
        <end position="1790"/>
    </location>
</feature>
<evidence type="ECO:0000256" key="3">
    <source>
        <dbReference type="ARBA" id="ARBA00023157"/>
    </source>
</evidence>
<dbReference type="PANTHER" id="PTHR11412:SF167">
    <property type="entry name" value="COMPLEMENT COMPONENT C3B, TANDEM DUPLICATE 1 ISOFORM X1-RELATED"/>
    <property type="match status" value="1"/>
</dbReference>
<gene>
    <name evidence="9" type="primary">LOC115818064</name>
</gene>
<dbReference type="Proteomes" id="UP000504632">
    <property type="component" value="Chromosome 8"/>
</dbReference>
<feature type="chain" id="PRO_5026737677" evidence="5">
    <location>
        <begin position="20"/>
        <end position="1792"/>
    </location>
</feature>
<name>A0A6J2VZ20_CHACN</name>
<dbReference type="Pfam" id="PF17791">
    <property type="entry name" value="MG3"/>
    <property type="match status" value="1"/>
</dbReference>
<dbReference type="Gene3D" id="2.60.120.1540">
    <property type="match status" value="1"/>
</dbReference>
<evidence type="ECO:0000313" key="9">
    <source>
        <dbReference type="RefSeq" id="XP_030637168.1"/>
    </source>
</evidence>
<dbReference type="InParanoid" id="A0A6J2VZ20"/>
<dbReference type="SMART" id="SM00643">
    <property type="entry name" value="C345C"/>
    <property type="match status" value="1"/>
</dbReference>
<dbReference type="Pfam" id="PF07677">
    <property type="entry name" value="A2M_recep"/>
    <property type="match status" value="1"/>
</dbReference>
<dbReference type="SUPFAM" id="SSF48239">
    <property type="entry name" value="Terpenoid cyclases/Protein prenyltransferases"/>
    <property type="match status" value="1"/>
</dbReference>
<dbReference type="InterPro" id="IPR009048">
    <property type="entry name" value="A-macroglobulin_rcpt-bd"/>
</dbReference>
<dbReference type="SMART" id="SM00104">
    <property type="entry name" value="ANATO"/>
    <property type="match status" value="1"/>
</dbReference>
<feature type="signal peptide" evidence="5">
    <location>
        <begin position="1"/>
        <end position="19"/>
    </location>
</feature>
<dbReference type="GO" id="GO:0005615">
    <property type="term" value="C:extracellular space"/>
    <property type="evidence" value="ECO:0007669"/>
    <property type="project" value="InterPro"/>
</dbReference>
<dbReference type="InterPro" id="IPR018933">
    <property type="entry name" value="Netrin_module_non-TIMP"/>
</dbReference>
<dbReference type="Gene3D" id="2.60.40.1940">
    <property type="match status" value="1"/>
</dbReference>
<keyword evidence="3" id="KW-1015">Disulfide bond</keyword>
<dbReference type="InterPro" id="IPR036595">
    <property type="entry name" value="A-macroglobulin_rcpt-bd_sf"/>
</dbReference>
<organism evidence="8 9">
    <name type="scientific">Chanos chanos</name>
    <name type="common">Milkfish</name>
    <name type="synonym">Mugil chanos</name>
    <dbReference type="NCBI Taxonomy" id="29144"/>
    <lineage>
        <taxon>Eukaryota</taxon>
        <taxon>Metazoa</taxon>
        <taxon>Chordata</taxon>
        <taxon>Craniata</taxon>
        <taxon>Vertebrata</taxon>
        <taxon>Euteleostomi</taxon>
        <taxon>Actinopterygii</taxon>
        <taxon>Neopterygii</taxon>
        <taxon>Teleostei</taxon>
        <taxon>Ostariophysi</taxon>
        <taxon>Gonorynchiformes</taxon>
        <taxon>Chanidae</taxon>
        <taxon>Chanos</taxon>
    </lineage>
</organism>
<dbReference type="InterPro" id="IPR011625">
    <property type="entry name" value="A2M_N_BRD"/>
</dbReference>
<evidence type="ECO:0000256" key="5">
    <source>
        <dbReference type="SAM" id="SignalP"/>
    </source>
</evidence>
<feature type="compositionally biased region" description="Low complexity" evidence="4">
    <location>
        <begin position="774"/>
        <end position="783"/>
    </location>
</feature>